<keyword evidence="7 11" id="KW-0560">Oxidoreductase</keyword>
<keyword evidence="6" id="KW-0472">Membrane</keyword>
<name>A0A9R0ST59_TRITD</name>
<evidence type="ECO:0000256" key="7">
    <source>
        <dbReference type="ARBA" id="ARBA00023002"/>
    </source>
</evidence>
<comment type="similarity">
    <text evidence="2 11">Belongs to the cytochrome P450 family.</text>
</comment>
<dbReference type="Proteomes" id="UP000324705">
    <property type="component" value="Chromosome 4B"/>
</dbReference>
<dbReference type="GO" id="GO:0016705">
    <property type="term" value="F:oxidoreductase activity, acting on paired donors, with incorporation or reduction of molecular oxygen"/>
    <property type="evidence" value="ECO:0007669"/>
    <property type="project" value="InterPro"/>
</dbReference>
<keyword evidence="13" id="KW-1185">Reference proteome</keyword>
<dbReference type="PRINTS" id="PR00385">
    <property type="entry name" value="P450"/>
</dbReference>
<proteinExistence type="inferred from homology"/>
<keyword evidence="8 10" id="KW-0408">Iron</keyword>
<evidence type="ECO:0000256" key="1">
    <source>
        <dbReference type="ARBA" id="ARBA00001971"/>
    </source>
</evidence>
<dbReference type="AlphaFoldDB" id="A0A9R0ST59"/>
<dbReference type="InterPro" id="IPR001128">
    <property type="entry name" value="Cyt_P450"/>
</dbReference>
<keyword evidence="5 10" id="KW-0479">Metal-binding</keyword>
<accession>A0A9R0ST59</accession>
<dbReference type="PANTHER" id="PTHR47955:SF19">
    <property type="entry name" value="CYTOCHROME P450 71A9-LIKE ISOFORM X1"/>
    <property type="match status" value="1"/>
</dbReference>
<dbReference type="PROSITE" id="PS00086">
    <property type="entry name" value="CYTOCHROME_P450"/>
    <property type="match status" value="1"/>
</dbReference>
<evidence type="ECO:0000256" key="10">
    <source>
        <dbReference type="PIRSR" id="PIRSR602401-1"/>
    </source>
</evidence>
<dbReference type="GO" id="GO:0005506">
    <property type="term" value="F:iron ion binding"/>
    <property type="evidence" value="ECO:0007669"/>
    <property type="project" value="InterPro"/>
</dbReference>
<organism evidence="12 13">
    <name type="scientific">Triticum turgidum subsp. durum</name>
    <name type="common">Durum wheat</name>
    <name type="synonym">Triticum durum</name>
    <dbReference type="NCBI Taxonomy" id="4567"/>
    <lineage>
        <taxon>Eukaryota</taxon>
        <taxon>Viridiplantae</taxon>
        <taxon>Streptophyta</taxon>
        <taxon>Embryophyta</taxon>
        <taxon>Tracheophyta</taxon>
        <taxon>Spermatophyta</taxon>
        <taxon>Magnoliopsida</taxon>
        <taxon>Liliopsida</taxon>
        <taxon>Poales</taxon>
        <taxon>Poaceae</taxon>
        <taxon>BOP clade</taxon>
        <taxon>Pooideae</taxon>
        <taxon>Triticodae</taxon>
        <taxon>Triticeae</taxon>
        <taxon>Triticinae</taxon>
        <taxon>Triticum</taxon>
    </lineage>
</organism>
<sequence>MQMEIIYLGVPIVSMSIVLFTRCSRKANEPPGPWQLPVIGSLHHLALSGKLPHLAMCELARRHGPVMLLRLGEVPTLVVSSREGARELMKTHDLAFATRPLNATMRVLTDGGRDIVFAPYGEYWRQLRKIAVSELLSAPRILSFRVVREEEVASMLRDIAQAAAAARPVEMRALISSLVTDITARTVMAERQFKQRVVFLGALDHSAKLAAGFNPPDLWPSSRLIGFLSRSLRRAKECCDTGNDVFDAIIRGRTMAGQKEHNLLDGLLSMQKEGRIDMDAVRSVVLEVFSVGNDTTATTLEWAITELVRNPEVMEKATTEVRQAFEARGTVAEHALGKLPYMHLVIRETLRLHTPVPLLLPRQCQEPCQVLGYDVPRGTQVLVNVWALAHDERYWPDAPDEFWPERFEDEAATVDFKGTDFSFLPFGAGRRMCPGIGFGLANIELALASLLFHFDWEGPPLDEIDMAEEFGLTVRRKADLLLRPVLRVPVPIVLSEGNHDC</sequence>
<dbReference type="EMBL" id="LT934118">
    <property type="protein sequence ID" value="VAI00459.1"/>
    <property type="molecule type" value="Genomic_DNA"/>
</dbReference>
<dbReference type="InterPro" id="IPR002401">
    <property type="entry name" value="Cyt_P450_E_grp-I"/>
</dbReference>
<dbReference type="SUPFAM" id="SSF48264">
    <property type="entry name" value="Cytochrome P450"/>
    <property type="match status" value="1"/>
</dbReference>
<dbReference type="CDD" id="cd11072">
    <property type="entry name" value="CYP71-like"/>
    <property type="match status" value="1"/>
</dbReference>
<dbReference type="OMA" id="CSRKANE"/>
<evidence type="ECO:0000256" key="6">
    <source>
        <dbReference type="ARBA" id="ARBA00022989"/>
    </source>
</evidence>
<evidence type="ECO:0000256" key="9">
    <source>
        <dbReference type="ARBA" id="ARBA00023033"/>
    </source>
</evidence>
<evidence type="ECO:0000256" key="4">
    <source>
        <dbReference type="ARBA" id="ARBA00022692"/>
    </source>
</evidence>
<dbReference type="Pfam" id="PF00067">
    <property type="entry name" value="p450"/>
    <property type="match status" value="1"/>
</dbReference>
<protein>
    <recommendedName>
        <fullName evidence="14">Cytochrome P450</fullName>
    </recommendedName>
</protein>
<keyword evidence="9 11" id="KW-0503">Monooxygenase</keyword>
<evidence type="ECO:0000256" key="11">
    <source>
        <dbReference type="RuleBase" id="RU000461"/>
    </source>
</evidence>
<dbReference type="FunFam" id="1.10.630.10:FF:000043">
    <property type="entry name" value="Cytochrome P450 99A2"/>
    <property type="match status" value="1"/>
</dbReference>
<dbReference type="GO" id="GO:0004497">
    <property type="term" value="F:monooxygenase activity"/>
    <property type="evidence" value="ECO:0007669"/>
    <property type="project" value="UniProtKB-KW"/>
</dbReference>
<keyword evidence="4" id="KW-0812">Transmembrane</keyword>
<dbReference type="InterPro" id="IPR036396">
    <property type="entry name" value="Cyt_P450_sf"/>
</dbReference>
<evidence type="ECO:0000256" key="3">
    <source>
        <dbReference type="ARBA" id="ARBA00022617"/>
    </source>
</evidence>
<dbReference type="InterPro" id="IPR017972">
    <property type="entry name" value="Cyt_P450_CS"/>
</dbReference>
<reference evidence="12 13" key="1">
    <citation type="submission" date="2017-09" db="EMBL/GenBank/DDBJ databases">
        <authorList>
            <consortium name="International Durum Wheat Genome Sequencing Consortium (IDWGSC)"/>
            <person name="Milanesi L."/>
        </authorList>
    </citation>
    <scope>NUCLEOTIDE SEQUENCE [LARGE SCALE GENOMIC DNA]</scope>
    <source>
        <strain evidence="13">cv. Svevo</strain>
    </source>
</reference>
<keyword evidence="6" id="KW-1133">Transmembrane helix</keyword>
<dbReference type="Gramene" id="TRITD4Bv1G000010.1">
    <property type="protein sequence ID" value="TRITD4Bv1G000010.1"/>
    <property type="gene ID" value="TRITD4Bv1G000010"/>
</dbReference>
<dbReference type="GO" id="GO:0020037">
    <property type="term" value="F:heme binding"/>
    <property type="evidence" value="ECO:0007669"/>
    <property type="project" value="InterPro"/>
</dbReference>
<dbReference type="PRINTS" id="PR00463">
    <property type="entry name" value="EP450I"/>
</dbReference>
<evidence type="ECO:0008006" key="14">
    <source>
        <dbReference type="Google" id="ProtNLM"/>
    </source>
</evidence>
<comment type="cofactor">
    <cofactor evidence="1 10">
        <name>heme</name>
        <dbReference type="ChEBI" id="CHEBI:30413"/>
    </cofactor>
</comment>
<evidence type="ECO:0000256" key="2">
    <source>
        <dbReference type="ARBA" id="ARBA00010617"/>
    </source>
</evidence>
<evidence type="ECO:0000256" key="5">
    <source>
        <dbReference type="ARBA" id="ARBA00022723"/>
    </source>
</evidence>
<gene>
    <name evidence="12" type="ORF">TRITD_4Bv1G000010</name>
</gene>
<keyword evidence="3 10" id="KW-0349">Heme</keyword>
<evidence type="ECO:0000313" key="12">
    <source>
        <dbReference type="EMBL" id="VAI00459.1"/>
    </source>
</evidence>
<evidence type="ECO:0000313" key="13">
    <source>
        <dbReference type="Proteomes" id="UP000324705"/>
    </source>
</evidence>
<dbReference type="Gene3D" id="1.10.630.10">
    <property type="entry name" value="Cytochrome P450"/>
    <property type="match status" value="1"/>
</dbReference>
<dbReference type="PANTHER" id="PTHR47955">
    <property type="entry name" value="CYTOCHROME P450 FAMILY 71 PROTEIN"/>
    <property type="match status" value="1"/>
</dbReference>
<feature type="binding site" description="axial binding residue" evidence="10">
    <location>
        <position position="433"/>
    </location>
    <ligand>
        <name>heme</name>
        <dbReference type="ChEBI" id="CHEBI:30413"/>
    </ligand>
    <ligandPart>
        <name>Fe</name>
        <dbReference type="ChEBI" id="CHEBI:18248"/>
    </ligandPart>
</feature>
<evidence type="ECO:0000256" key="8">
    <source>
        <dbReference type="ARBA" id="ARBA00023004"/>
    </source>
</evidence>